<sequence length="201" mass="23343">TRRVALFLLLNGLLATGQCWHNNYDEPLSFKCPAGQSVSSIKSCKPTYSLSAECFLSPYINEFDIEFSFQCPAQYVIAGMSSYHSNHHEDRCGNSQWSLYVNSFEEDFQWTVPPHNVLVGVECYHQDFQEWVQFLYLLILFLIRNNMCCPDLEALFINCKPFYSPREFSSFILVSVYIPPQAHVYIYTLCIMCIISTYTRI</sequence>
<dbReference type="PANTHER" id="PTHR15040">
    <property type="entry name" value="DERMATOPONTIN-RELATED"/>
    <property type="match status" value="1"/>
</dbReference>
<dbReference type="GO" id="GO:0030199">
    <property type="term" value="P:collagen fibril organization"/>
    <property type="evidence" value="ECO:0007669"/>
    <property type="project" value="TreeGrafter"/>
</dbReference>
<organism evidence="6 7">
    <name type="scientific">Sinocyclocheilus grahami</name>
    <name type="common">Dianchi golden-line fish</name>
    <name type="synonym">Barbus grahami</name>
    <dbReference type="NCBI Taxonomy" id="75366"/>
    <lineage>
        <taxon>Eukaryota</taxon>
        <taxon>Metazoa</taxon>
        <taxon>Chordata</taxon>
        <taxon>Craniata</taxon>
        <taxon>Vertebrata</taxon>
        <taxon>Euteleostomi</taxon>
        <taxon>Actinopterygii</taxon>
        <taxon>Neopterygii</taxon>
        <taxon>Teleostei</taxon>
        <taxon>Ostariophysi</taxon>
        <taxon>Cypriniformes</taxon>
        <taxon>Cyprinidae</taxon>
        <taxon>Cyprininae</taxon>
        <taxon>Sinocyclocheilus</taxon>
    </lineage>
</organism>
<dbReference type="PANTHER" id="PTHR15040:SF3">
    <property type="entry name" value="SI:DKEY-14D8.6-RELATED"/>
    <property type="match status" value="1"/>
</dbReference>
<reference evidence="6" key="1">
    <citation type="submission" date="2025-08" db="UniProtKB">
        <authorList>
            <consortium name="Ensembl"/>
        </authorList>
    </citation>
    <scope>IDENTIFICATION</scope>
</reference>
<keyword evidence="7" id="KW-1185">Reference proteome</keyword>
<feature type="chain" id="PRO_5025609873" evidence="5">
    <location>
        <begin position="20"/>
        <end position="201"/>
    </location>
</feature>
<keyword evidence="4" id="KW-1015">Disulfide bond</keyword>
<keyword evidence="3" id="KW-0964">Secreted</keyword>
<dbReference type="Pfam" id="PF14704">
    <property type="entry name" value="DERM"/>
    <property type="match status" value="1"/>
</dbReference>
<accession>A0A672RWW9</accession>
<dbReference type="AlphaFoldDB" id="A0A672RWW9"/>
<evidence type="ECO:0000313" key="7">
    <source>
        <dbReference type="Proteomes" id="UP000472262"/>
    </source>
</evidence>
<proteinExistence type="inferred from homology"/>
<evidence type="ECO:0000313" key="6">
    <source>
        <dbReference type="Ensembl" id="ENSSGRP00000093307.1"/>
    </source>
</evidence>
<evidence type="ECO:0000256" key="3">
    <source>
        <dbReference type="ARBA" id="ARBA00022525"/>
    </source>
</evidence>
<reference evidence="6" key="2">
    <citation type="submission" date="2025-09" db="UniProtKB">
        <authorList>
            <consortium name="Ensembl"/>
        </authorList>
    </citation>
    <scope>IDENTIFICATION</scope>
</reference>
<evidence type="ECO:0000256" key="1">
    <source>
        <dbReference type="ARBA" id="ARBA00004613"/>
    </source>
</evidence>
<evidence type="ECO:0000256" key="4">
    <source>
        <dbReference type="ARBA" id="ARBA00023157"/>
    </source>
</evidence>
<comment type="subcellular location">
    <subcellularLocation>
        <location evidence="1">Secreted</location>
    </subcellularLocation>
</comment>
<keyword evidence="5" id="KW-0732">Signal</keyword>
<dbReference type="GO" id="GO:0005615">
    <property type="term" value="C:extracellular space"/>
    <property type="evidence" value="ECO:0007669"/>
    <property type="project" value="TreeGrafter"/>
</dbReference>
<dbReference type="Ensembl" id="ENSSGRT00000099305.1">
    <property type="protein sequence ID" value="ENSSGRP00000093307.1"/>
    <property type="gene ID" value="ENSSGRG00000046735.1"/>
</dbReference>
<name>A0A672RWW9_SINGR</name>
<protein>
    <submittedName>
        <fullName evidence="6">Si:dkey-14d8.6</fullName>
    </submittedName>
</protein>
<dbReference type="InterPro" id="IPR026645">
    <property type="entry name" value="Dermatopontin"/>
</dbReference>
<dbReference type="GO" id="GO:0031012">
    <property type="term" value="C:extracellular matrix"/>
    <property type="evidence" value="ECO:0007669"/>
    <property type="project" value="TreeGrafter"/>
</dbReference>
<dbReference type="InParanoid" id="A0A672RWW9"/>
<feature type="signal peptide" evidence="5">
    <location>
        <begin position="1"/>
        <end position="19"/>
    </location>
</feature>
<comment type="similarity">
    <text evidence="2">Belongs to the dermatopontin family.</text>
</comment>
<evidence type="ECO:0000256" key="2">
    <source>
        <dbReference type="ARBA" id="ARBA00008712"/>
    </source>
</evidence>
<evidence type="ECO:0000256" key="5">
    <source>
        <dbReference type="SAM" id="SignalP"/>
    </source>
</evidence>
<dbReference type="Proteomes" id="UP000472262">
    <property type="component" value="Unassembled WGS sequence"/>
</dbReference>